<keyword evidence="7" id="KW-1185">Reference proteome</keyword>
<dbReference type="InterPro" id="IPR013762">
    <property type="entry name" value="Integrase-like_cat_sf"/>
</dbReference>
<dbReference type="Gene3D" id="1.10.443.10">
    <property type="entry name" value="Intergrase catalytic core"/>
    <property type="match status" value="1"/>
</dbReference>
<reference evidence="3 6" key="1">
    <citation type="journal article" date="2015" name="Biotechnol. Bioeng.">
        <title>Genome sequence and phenotypic characterization of Caulobacter segnis.</title>
        <authorList>
            <person name="Patel S."/>
            <person name="Fletcher B."/>
            <person name="Scott D.C."/>
            <person name="Ely B."/>
        </authorList>
    </citation>
    <scope>NUCLEOTIDE SEQUENCE [LARGE SCALE GENOMIC DNA]</scope>
    <source>
        <strain evidence="3 6">PS02</strain>
    </source>
</reference>
<accession>A0A168NF18</accession>
<sequence>MRRNLKYQFLNALNKNYNGGGKDKHSAQHTGKQLDTVYSFSERKNLTATSASLANFIKENYGSSVKMLYQIDSNMIQAFFNKAAQKCDKETLNQYRSRIHKIEHVVNDVYNINMDWYKDLIVPAAVNGKKRRSIAMSKEHYNKIMERAYKMHSKSKAVIALEFAGRFGDRVSECCKIQKRDINLKKNTLHIHESKGKRSHDLSINNKIHFRVSDVSNHQFLENIYNRLDKDTDRVVDIKEDSVNAYLARAEEALGFRDLYRDADTGVHCIRKAVAQEMYDNLREEGVEKREALNEVSNFLGHGDDRDECIQAYVLNIH</sequence>
<dbReference type="GO" id="GO:0006310">
    <property type="term" value="P:DNA recombination"/>
    <property type="evidence" value="ECO:0007669"/>
    <property type="project" value="UniProtKB-KW"/>
</dbReference>
<evidence type="ECO:0000256" key="1">
    <source>
        <dbReference type="ARBA" id="ARBA00023172"/>
    </source>
</evidence>
<evidence type="ECO:0000313" key="6">
    <source>
        <dbReference type="Proteomes" id="UP000077384"/>
    </source>
</evidence>
<evidence type="ECO:0000313" key="4">
    <source>
        <dbReference type="EMBL" id="OAA86359.1"/>
    </source>
</evidence>
<organism evidence="3 6">
    <name type="scientific">Clostridium coskatii</name>
    <dbReference type="NCBI Taxonomy" id="1705578"/>
    <lineage>
        <taxon>Bacteria</taxon>
        <taxon>Bacillati</taxon>
        <taxon>Bacillota</taxon>
        <taxon>Clostridia</taxon>
        <taxon>Eubacteriales</taxon>
        <taxon>Clostridiaceae</taxon>
        <taxon>Clostridium</taxon>
    </lineage>
</organism>
<dbReference type="InterPro" id="IPR002104">
    <property type="entry name" value="Integrase_catalytic"/>
</dbReference>
<dbReference type="EMBL" id="LROR01000039">
    <property type="protein sequence ID" value="OBR95074.1"/>
    <property type="molecule type" value="Genomic_DNA"/>
</dbReference>
<dbReference type="RefSeq" id="WP_063602448.1">
    <property type="nucleotide sequence ID" value="NZ_LITQ01000044.1"/>
</dbReference>
<dbReference type="GO" id="GO:0003677">
    <property type="term" value="F:DNA binding"/>
    <property type="evidence" value="ECO:0007669"/>
    <property type="project" value="InterPro"/>
</dbReference>
<dbReference type="PATRIC" id="fig|1705578.3.peg.3118"/>
<dbReference type="GO" id="GO:0015074">
    <property type="term" value="P:DNA integration"/>
    <property type="evidence" value="ECO:0007669"/>
    <property type="project" value="InterPro"/>
</dbReference>
<dbReference type="Proteomes" id="UP000093694">
    <property type="component" value="Unassembled WGS sequence"/>
</dbReference>
<dbReference type="EMBL" id="LITQ01000044">
    <property type="protein sequence ID" value="OAA86341.1"/>
    <property type="molecule type" value="Genomic_DNA"/>
</dbReference>
<dbReference type="Proteomes" id="UP000077384">
    <property type="component" value="Unassembled WGS sequence"/>
</dbReference>
<evidence type="ECO:0000313" key="7">
    <source>
        <dbReference type="Proteomes" id="UP000093694"/>
    </source>
</evidence>
<feature type="domain" description="Tyr recombinase" evidence="2">
    <location>
        <begin position="131"/>
        <end position="318"/>
    </location>
</feature>
<evidence type="ECO:0000313" key="3">
    <source>
        <dbReference type="EMBL" id="OAA86341.1"/>
    </source>
</evidence>
<dbReference type="AlphaFoldDB" id="A0A168NF18"/>
<evidence type="ECO:0000259" key="2">
    <source>
        <dbReference type="PROSITE" id="PS51898"/>
    </source>
</evidence>
<dbReference type="Pfam" id="PF00589">
    <property type="entry name" value="Phage_integrase"/>
    <property type="match status" value="1"/>
</dbReference>
<dbReference type="InterPro" id="IPR011010">
    <property type="entry name" value="DNA_brk_join_enz"/>
</dbReference>
<reference evidence="5 7" key="2">
    <citation type="journal article" date="2016" name="Front. Microbiol.">
        <title>Industrial Acetogenic Biocatalysts: A Comparative Metabolic and Genomic Analysis.</title>
        <authorList>
            <person name="Bengelsdorf F."/>
            <person name="Poehlein A."/>
            <person name="Sonja S."/>
            <person name="Erz C."/>
            <person name="Hummel T."/>
            <person name="Hoffmeister S."/>
            <person name="Daniel R."/>
            <person name="Durre P."/>
        </authorList>
    </citation>
    <scope>NUCLEOTIDE SEQUENCE [LARGE SCALE GENOMIC DNA]</scope>
    <source>
        <strain evidence="5 7">PTA-10522</strain>
    </source>
</reference>
<protein>
    <submittedName>
        <fullName evidence="3">Integrase</fullName>
    </submittedName>
</protein>
<dbReference type="PROSITE" id="PS51898">
    <property type="entry name" value="TYR_RECOMBINASE"/>
    <property type="match status" value="1"/>
</dbReference>
<dbReference type="SUPFAM" id="SSF56349">
    <property type="entry name" value="DNA breaking-rejoining enzymes"/>
    <property type="match status" value="1"/>
</dbReference>
<gene>
    <name evidence="5" type="ORF">CLCOS_17790</name>
    <name evidence="3" type="ORF">WX73_02835</name>
    <name evidence="4" type="ORF">WX73_02853</name>
</gene>
<evidence type="ECO:0000313" key="5">
    <source>
        <dbReference type="EMBL" id="OBR95074.1"/>
    </source>
</evidence>
<name>A0A168NF18_9CLOT</name>
<dbReference type="EMBL" id="LITQ01000044">
    <property type="protein sequence ID" value="OAA86359.1"/>
    <property type="molecule type" value="Genomic_DNA"/>
</dbReference>
<comment type="caution">
    <text evidence="3">The sequence shown here is derived from an EMBL/GenBank/DDBJ whole genome shotgun (WGS) entry which is preliminary data.</text>
</comment>
<keyword evidence="1" id="KW-0233">DNA recombination</keyword>
<proteinExistence type="predicted"/>